<name>A0ABV5LXU6_9ACTN</name>
<accession>A0ABV5LXU6</accession>
<evidence type="ECO:0000256" key="4">
    <source>
        <dbReference type="ARBA" id="ARBA00022989"/>
    </source>
</evidence>
<protein>
    <submittedName>
        <fullName evidence="7">Lipopolysaccharide biosynthesis protein</fullName>
    </submittedName>
</protein>
<keyword evidence="5 6" id="KW-0472">Membrane</keyword>
<feature type="transmembrane region" description="Helical" evidence="6">
    <location>
        <begin position="378"/>
        <end position="398"/>
    </location>
</feature>
<evidence type="ECO:0000256" key="2">
    <source>
        <dbReference type="ARBA" id="ARBA00022475"/>
    </source>
</evidence>
<feature type="transmembrane region" description="Helical" evidence="6">
    <location>
        <begin position="160"/>
        <end position="181"/>
    </location>
</feature>
<comment type="subcellular location">
    <subcellularLocation>
        <location evidence="1">Cell membrane</location>
        <topology evidence="1">Multi-pass membrane protein</topology>
    </subcellularLocation>
</comment>
<evidence type="ECO:0000256" key="6">
    <source>
        <dbReference type="SAM" id="Phobius"/>
    </source>
</evidence>
<feature type="transmembrane region" description="Helical" evidence="6">
    <location>
        <begin position="230"/>
        <end position="252"/>
    </location>
</feature>
<evidence type="ECO:0000313" key="7">
    <source>
        <dbReference type="EMBL" id="MFB9378912.1"/>
    </source>
</evidence>
<proteinExistence type="predicted"/>
<evidence type="ECO:0000256" key="5">
    <source>
        <dbReference type="ARBA" id="ARBA00023136"/>
    </source>
</evidence>
<dbReference type="RefSeq" id="WP_380136528.1">
    <property type="nucleotide sequence ID" value="NZ_JBHLUI010000007.1"/>
</dbReference>
<feature type="transmembrane region" description="Helical" evidence="6">
    <location>
        <begin position="94"/>
        <end position="115"/>
    </location>
</feature>
<keyword evidence="2" id="KW-1003">Cell membrane</keyword>
<feature type="transmembrane region" description="Helical" evidence="6">
    <location>
        <begin position="404"/>
        <end position="425"/>
    </location>
</feature>
<feature type="transmembrane region" description="Helical" evidence="6">
    <location>
        <begin position="347"/>
        <end position="366"/>
    </location>
</feature>
<gene>
    <name evidence="7" type="ORF">ACFFVI_18285</name>
</gene>
<reference evidence="7 8" key="1">
    <citation type="submission" date="2024-09" db="EMBL/GenBank/DDBJ databases">
        <authorList>
            <person name="Sun Q."/>
            <person name="Mori K."/>
        </authorList>
    </citation>
    <scope>NUCLEOTIDE SEQUENCE [LARGE SCALE GENOMIC DNA]</scope>
    <source>
        <strain evidence="7 8">TISTR 1856</strain>
    </source>
</reference>
<evidence type="ECO:0000256" key="3">
    <source>
        <dbReference type="ARBA" id="ARBA00022692"/>
    </source>
</evidence>
<keyword evidence="3 6" id="KW-0812">Transmembrane</keyword>
<comment type="caution">
    <text evidence="7">The sequence shown here is derived from an EMBL/GenBank/DDBJ whole genome shotgun (WGS) entry which is preliminary data.</text>
</comment>
<feature type="transmembrane region" description="Helical" evidence="6">
    <location>
        <begin position="187"/>
        <end position="209"/>
    </location>
</feature>
<feature type="transmembrane region" description="Helical" evidence="6">
    <location>
        <begin position="18"/>
        <end position="36"/>
    </location>
</feature>
<dbReference type="Proteomes" id="UP001589748">
    <property type="component" value="Unassembled WGS sequence"/>
</dbReference>
<feature type="transmembrane region" description="Helical" evidence="6">
    <location>
        <begin position="127"/>
        <end position="148"/>
    </location>
</feature>
<evidence type="ECO:0000256" key="1">
    <source>
        <dbReference type="ARBA" id="ARBA00004651"/>
    </source>
</evidence>
<dbReference type="Pfam" id="PF01943">
    <property type="entry name" value="Polysacc_synt"/>
    <property type="match status" value="1"/>
</dbReference>
<feature type="transmembrane region" description="Helical" evidence="6">
    <location>
        <begin position="272"/>
        <end position="298"/>
    </location>
</feature>
<evidence type="ECO:0000313" key="8">
    <source>
        <dbReference type="Proteomes" id="UP001589748"/>
    </source>
</evidence>
<dbReference type="PANTHER" id="PTHR30250">
    <property type="entry name" value="PST FAMILY PREDICTED COLANIC ACID TRANSPORTER"/>
    <property type="match status" value="1"/>
</dbReference>
<dbReference type="InterPro" id="IPR002797">
    <property type="entry name" value="Polysacc_synth"/>
</dbReference>
<dbReference type="InterPro" id="IPR050833">
    <property type="entry name" value="Poly_Biosynth_Transport"/>
</dbReference>
<dbReference type="EMBL" id="JBHMDM010000013">
    <property type="protein sequence ID" value="MFB9378912.1"/>
    <property type="molecule type" value="Genomic_DNA"/>
</dbReference>
<feature type="transmembrane region" description="Helical" evidence="6">
    <location>
        <begin position="48"/>
        <end position="73"/>
    </location>
</feature>
<keyword evidence="4 6" id="KW-1133">Transmembrane helix</keyword>
<dbReference type="PANTHER" id="PTHR30250:SF26">
    <property type="entry name" value="PSMA PROTEIN"/>
    <property type="match status" value="1"/>
</dbReference>
<keyword evidence="8" id="KW-1185">Reference proteome</keyword>
<organism evidence="7 8">
    <name type="scientific">Kineococcus gynurae</name>
    <dbReference type="NCBI Taxonomy" id="452979"/>
    <lineage>
        <taxon>Bacteria</taxon>
        <taxon>Bacillati</taxon>
        <taxon>Actinomycetota</taxon>
        <taxon>Actinomycetes</taxon>
        <taxon>Kineosporiales</taxon>
        <taxon>Kineosporiaceae</taxon>
        <taxon>Kineococcus</taxon>
    </lineage>
</organism>
<feature type="transmembrane region" description="Helical" evidence="6">
    <location>
        <begin position="310"/>
        <end position="335"/>
    </location>
</feature>
<sequence length="446" mass="45803">MSSSGAWRVVGTSAAAKFAVMAVSGAISVVSVRLILEHFGVAAYAQYGLLTSVAALLPFADLGMAAAVINAVAGSDDPGRDEHVRRTIVSALRVIAVSALVIVGVGALITALQLWPTLLGEGLLPGSGPVAALACLVVFAATLPLAVGQRVLTGLGLNHVQILLQGLASPLFATSVVLLVVTGGAGGGFLAVCSYGGALVVAGIGATLAARRMPGVLGSVLRDVPRVKAVPGIPVFATAWPMVVQMIALPIAMQTDRLLLSHLTDETVLARYNLASSLFGIVLQTISAAGIALWPVFARARSTAEVRSPIPMSFAFCGAGLLVALPLALLMPWIAPFLSDGQIRLDAWLVWAFVAFVAVQAAKYPVGMYLTDAKGLRFQVLPIVVMVPLNLGVSWALVAPLGAAGPVIGSTLAVLVCQVVPNALYVRRDLARRRAAGVATPAGQRG</sequence>